<reference evidence="15" key="1">
    <citation type="journal article" date="2011" name="PLoS Biol.">
        <title>Gene gain and loss during evolution of obligate parasitism in the white rust pathogen of Arabidopsis thaliana.</title>
        <authorList>
            <person name="Kemen E."/>
            <person name="Gardiner A."/>
            <person name="Schultz-Larsen T."/>
            <person name="Kemen A.C."/>
            <person name="Balmuth A.L."/>
            <person name="Robert-Seilaniantz A."/>
            <person name="Bailey K."/>
            <person name="Holub E."/>
            <person name="Studholme D.J."/>
            <person name="Maclean D."/>
            <person name="Jones J.D."/>
        </authorList>
    </citation>
    <scope>NUCLEOTIDE SEQUENCE</scope>
</reference>
<dbReference type="InterPro" id="IPR004154">
    <property type="entry name" value="Anticodon-bd"/>
</dbReference>
<dbReference type="EC" id="6.1.1.14" evidence="4"/>
<comment type="similarity">
    <text evidence="2">Belongs to the class-II aminoacyl-tRNA synthetase family.</text>
</comment>
<evidence type="ECO:0000313" key="15">
    <source>
        <dbReference type="EMBL" id="CCA14047.1"/>
    </source>
</evidence>
<dbReference type="InterPro" id="IPR006195">
    <property type="entry name" value="aa-tRNA-synth_II"/>
</dbReference>
<evidence type="ECO:0000256" key="5">
    <source>
        <dbReference type="ARBA" id="ARBA00022490"/>
    </source>
</evidence>
<feature type="domain" description="Aminoacyl-transfer RNA synthetases class-II family profile" evidence="13">
    <location>
        <begin position="193"/>
        <end position="568"/>
    </location>
</feature>
<dbReference type="InterPro" id="IPR009068">
    <property type="entry name" value="uS15_NS1_RNA-bd_sf"/>
</dbReference>
<name>F0VZ32_9STRA</name>
<dbReference type="CDD" id="cd00774">
    <property type="entry name" value="GlyRS-like_core"/>
    <property type="match status" value="1"/>
</dbReference>
<dbReference type="FunFam" id="3.30.930.10:FF:000010">
    <property type="entry name" value="Glycyl-tRNA synthetase 1"/>
    <property type="match status" value="1"/>
</dbReference>
<dbReference type="FunFam" id="3.40.50.800:FF:000004">
    <property type="entry name" value="Glycine--tRNA ligase 2"/>
    <property type="match status" value="1"/>
</dbReference>
<dbReference type="PROSITE" id="PS51185">
    <property type="entry name" value="WHEP_TRS_2"/>
    <property type="match status" value="1"/>
</dbReference>
<evidence type="ECO:0000256" key="10">
    <source>
        <dbReference type="ARBA" id="ARBA00022917"/>
    </source>
</evidence>
<dbReference type="SUPFAM" id="SSF47060">
    <property type="entry name" value="S15/NS1 RNA-binding domain"/>
    <property type="match status" value="1"/>
</dbReference>
<dbReference type="Gene3D" id="3.30.930.10">
    <property type="entry name" value="Bira Bifunctional Protein, Domain 2"/>
    <property type="match status" value="1"/>
</dbReference>
<evidence type="ECO:0000256" key="1">
    <source>
        <dbReference type="ARBA" id="ARBA00004496"/>
    </source>
</evidence>
<keyword evidence="10" id="KW-0648">Protein biosynthesis</keyword>
<dbReference type="AlphaFoldDB" id="F0VZ32"/>
<feature type="domain" description="WHEP-TRS" evidence="14">
    <location>
        <begin position="13"/>
        <end position="69"/>
    </location>
</feature>
<dbReference type="GO" id="GO:0070150">
    <property type="term" value="P:mitochondrial glycyl-tRNA aminoacylation"/>
    <property type="evidence" value="ECO:0007669"/>
    <property type="project" value="TreeGrafter"/>
</dbReference>
<dbReference type="Gene3D" id="3.40.50.800">
    <property type="entry name" value="Anticodon-binding domain"/>
    <property type="match status" value="1"/>
</dbReference>
<dbReference type="PROSITE" id="PS50862">
    <property type="entry name" value="AA_TRNA_LIGASE_II"/>
    <property type="match status" value="1"/>
</dbReference>
<reference evidence="15" key="2">
    <citation type="submission" date="2011-02" db="EMBL/GenBank/DDBJ databases">
        <authorList>
            <person name="MacLean D."/>
        </authorList>
    </citation>
    <scope>NUCLEOTIDE SEQUENCE</scope>
</reference>
<dbReference type="SUPFAM" id="SSF52954">
    <property type="entry name" value="Class II aaRS ABD-related"/>
    <property type="match status" value="1"/>
</dbReference>
<keyword evidence="6" id="KW-0436">Ligase</keyword>
<dbReference type="InterPro" id="IPR002315">
    <property type="entry name" value="tRNA-synt_gly"/>
</dbReference>
<keyword evidence="9" id="KW-0067">ATP-binding</keyword>
<dbReference type="PANTHER" id="PTHR10745">
    <property type="entry name" value="GLYCYL-TRNA SYNTHETASE/DNA POLYMERASE SUBUNIT GAMMA-2"/>
    <property type="match status" value="1"/>
</dbReference>
<dbReference type="Gene3D" id="1.10.287.10">
    <property type="entry name" value="S15/NS1, RNA-binding"/>
    <property type="match status" value="1"/>
</dbReference>
<proteinExistence type="inferred from homology"/>
<evidence type="ECO:0000259" key="13">
    <source>
        <dbReference type="PROSITE" id="PS50862"/>
    </source>
</evidence>
<dbReference type="InterPro" id="IPR002314">
    <property type="entry name" value="aa-tRNA-synt_IIb"/>
</dbReference>
<evidence type="ECO:0000256" key="9">
    <source>
        <dbReference type="ARBA" id="ARBA00022840"/>
    </source>
</evidence>
<protein>
    <recommendedName>
        <fullName evidence="4">glycine--tRNA ligase</fullName>
        <ecNumber evidence="4">6.1.1.14</ecNumber>
    </recommendedName>
    <alternativeName>
        <fullName evidence="12">Diadenosine tetraphosphate synthetase</fullName>
    </alternativeName>
</protein>
<dbReference type="InterPro" id="IPR036621">
    <property type="entry name" value="Anticodon-bd_dom_sf"/>
</dbReference>
<dbReference type="FunFam" id="1.10.287.10:FF:000025">
    <property type="entry name" value="Glycine-tRNA ligase"/>
    <property type="match status" value="1"/>
</dbReference>
<keyword evidence="11 15" id="KW-0030">Aminoacyl-tRNA synthetase</keyword>
<evidence type="ECO:0000259" key="14">
    <source>
        <dbReference type="PROSITE" id="PS51185"/>
    </source>
</evidence>
<dbReference type="HOGENOM" id="CLU_015515_1_0_1"/>
<dbReference type="NCBIfam" id="NF003211">
    <property type="entry name" value="PRK04173.1"/>
    <property type="match status" value="1"/>
</dbReference>
<dbReference type="InterPro" id="IPR000738">
    <property type="entry name" value="WHEP-TRS_dom"/>
</dbReference>
<dbReference type="GO" id="GO:0004820">
    <property type="term" value="F:glycine-tRNA ligase activity"/>
    <property type="evidence" value="ECO:0007669"/>
    <property type="project" value="UniProtKB-EC"/>
</dbReference>
<comment type="subcellular location">
    <subcellularLocation>
        <location evidence="1">Cytoplasm</location>
    </subcellularLocation>
</comment>
<dbReference type="InterPro" id="IPR027031">
    <property type="entry name" value="Gly-tRNA_synthase/POLG2"/>
</dbReference>
<dbReference type="GO" id="GO:0005739">
    <property type="term" value="C:mitochondrion"/>
    <property type="evidence" value="ECO:0007669"/>
    <property type="project" value="TreeGrafter"/>
</dbReference>
<organism evidence="15">
    <name type="scientific">Albugo laibachii Nc14</name>
    <dbReference type="NCBI Taxonomy" id="890382"/>
    <lineage>
        <taxon>Eukaryota</taxon>
        <taxon>Sar</taxon>
        <taxon>Stramenopiles</taxon>
        <taxon>Oomycota</taxon>
        <taxon>Peronosporomycetes</taxon>
        <taxon>Albuginales</taxon>
        <taxon>Albuginaceae</taxon>
        <taxon>Albugo</taxon>
    </lineage>
</organism>
<accession>F0VZ32</accession>
<dbReference type="PANTHER" id="PTHR10745:SF0">
    <property type="entry name" value="GLYCINE--TRNA LIGASE"/>
    <property type="match status" value="1"/>
</dbReference>
<evidence type="ECO:0000256" key="4">
    <source>
        <dbReference type="ARBA" id="ARBA00012829"/>
    </source>
</evidence>
<evidence type="ECO:0000256" key="8">
    <source>
        <dbReference type="ARBA" id="ARBA00022741"/>
    </source>
</evidence>
<evidence type="ECO:0000256" key="6">
    <source>
        <dbReference type="ARBA" id="ARBA00022598"/>
    </source>
</evidence>
<dbReference type="GO" id="GO:0016740">
    <property type="term" value="F:transferase activity"/>
    <property type="evidence" value="ECO:0007669"/>
    <property type="project" value="UniProtKB-KW"/>
</dbReference>
<dbReference type="CDD" id="cd01200">
    <property type="entry name" value="WHEPGMRS_RNA"/>
    <property type="match status" value="1"/>
</dbReference>
<dbReference type="Gene3D" id="3.30.720.200">
    <property type="match status" value="1"/>
</dbReference>
<dbReference type="FunFam" id="3.30.40.230:FF:000001">
    <property type="entry name" value="Glycine--tRNA ligase"/>
    <property type="match status" value="1"/>
</dbReference>
<dbReference type="PRINTS" id="PR01043">
    <property type="entry name" value="TRNASYNTHGLY"/>
</dbReference>
<evidence type="ECO:0000256" key="2">
    <source>
        <dbReference type="ARBA" id="ARBA00008226"/>
    </source>
</evidence>
<dbReference type="InterPro" id="IPR033731">
    <property type="entry name" value="GlyRS-like_core"/>
</dbReference>
<dbReference type="FunFam" id="3.30.720.200:FF:000001">
    <property type="entry name" value="Glycine--tRNA ligase 2"/>
    <property type="match status" value="1"/>
</dbReference>
<dbReference type="NCBIfam" id="TIGR00389">
    <property type="entry name" value="glyS_dimeric"/>
    <property type="match status" value="1"/>
</dbReference>
<dbReference type="Gene3D" id="3.30.40.230">
    <property type="match status" value="1"/>
</dbReference>
<keyword evidence="8" id="KW-0547">Nucleotide-binding</keyword>
<gene>
    <name evidence="15" type="primary">AlNc14C1G173</name>
    <name evidence="15" type="ORF">ALNC14_001900</name>
</gene>
<evidence type="ECO:0000256" key="3">
    <source>
        <dbReference type="ARBA" id="ARBA00011738"/>
    </source>
</evidence>
<dbReference type="Pfam" id="PF00587">
    <property type="entry name" value="tRNA-synt_2b"/>
    <property type="match status" value="1"/>
</dbReference>
<sequence>MSSPRETNAPKRDLDALRAQVTRQGALVRKMKQDGGGSDDIKAAVDTLKALKIELDRETLEQQKSITLGLSKHEKKALDDVLIRKMFIVPSFEIYGGIGGFYDFGPPACALKANFLRIWRSHFVFEDRLLEVECTNLMPEIVLKTSGHVDRFTDLMVKCTKSGECYRADKLVEDHVHQLIEKNATMSVEEQEKHRLKATLAESYTPEELHAVIQEYQIKAPGTGADISDPIPFNLMFQCQIGPEGNQIGYLRPETAQGIFLNFRRLLEYNAGVIPFGCAQIGNAFRNEISPRGGLLRVREFQQAEIEYFVNPKDKNHPKFHLVANTVLPLLTKTHQLTDGKTVHLTCEEAVANGIIANQSLAYYLERTNLFAIKIGLDMERVRFRQHLDTEMSHYASDCWDLEVHLVSGWVECAGHADRSCYDLTVHSKKSKVELVGTHRYPEPEKRLKVEIKSNKGLLGRTFKSDAAYVNEALEELQADMDKALAFEQKLCTHGKAILELKCAEKQFTVTREMIQIKLVEVTVREEKYFPSVIEPSFGIGRILTAVFEHSFSIREGDAKRGVMAFKPCIAPIKVSVLPLSTQESLHAVAHQLESVFAQHHIVCRVDTSSVAIGRKYARADELGIPFNVTIDFETATDEAVTLRERDSCQQVRLPISDVVWRLKQLIDEKSAWSDMCAKYPVVGSSE</sequence>
<dbReference type="Pfam" id="PF03129">
    <property type="entry name" value="HGTP_anticodon"/>
    <property type="match status" value="1"/>
</dbReference>
<dbReference type="SMART" id="SM00991">
    <property type="entry name" value="WHEP-TRS"/>
    <property type="match status" value="1"/>
</dbReference>
<dbReference type="EMBL" id="FR824046">
    <property type="protein sequence ID" value="CCA14047.1"/>
    <property type="molecule type" value="Genomic_DNA"/>
</dbReference>
<keyword evidence="7" id="KW-0808">Transferase</keyword>
<evidence type="ECO:0000256" key="12">
    <source>
        <dbReference type="ARBA" id="ARBA00030057"/>
    </source>
</evidence>
<dbReference type="InterPro" id="IPR045864">
    <property type="entry name" value="aa-tRNA-synth_II/BPL/LPL"/>
</dbReference>
<dbReference type="GO" id="GO:0005524">
    <property type="term" value="F:ATP binding"/>
    <property type="evidence" value="ECO:0007669"/>
    <property type="project" value="UniProtKB-KW"/>
</dbReference>
<dbReference type="Pfam" id="PF00458">
    <property type="entry name" value="WHEP-TRS"/>
    <property type="match status" value="1"/>
</dbReference>
<comment type="subunit">
    <text evidence="3">Homodimer.</text>
</comment>
<dbReference type="SUPFAM" id="SSF55681">
    <property type="entry name" value="Class II aaRS and biotin synthetases"/>
    <property type="match status" value="1"/>
</dbReference>
<evidence type="ECO:0000256" key="11">
    <source>
        <dbReference type="ARBA" id="ARBA00023146"/>
    </source>
</evidence>
<evidence type="ECO:0000256" key="7">
    <source>
        <dbReference type="ARBA" id="ARBA00022679"/>
    </source>
</evidence>
<keyword evidence="5" id="KW-0963">Cytoplasm</keyword>